<dbReference type="GO" id="GO:0009451">
    <property type="term" value="P:RNA modification"/>
    <property type="evidence" value="ECO:0007669"/>
    <property type="project" value="InterPro"/>
</dbReference>
<dbReference type="InterPro" id="IPR032867">
    <property type="entry name" value="DYW_dom"/>
</dbReference>
<evidence type="ECO:0000256" key="1">
    <source>
        <dbReference type="ARBA" id="ARBA00006643"/>
    </source>
</evidence>
<dbReference type="PANTHER" id="PTHR47926">
    <property type="entry name" value="PENTATRICOPEPTIDE REPEAT-CONTAINING PROTEIN"/>
    <property type="match status" value="1"/>
</dbReference>
<keyword evidence="4" id="KW-1185">Reference proteome</keyword>
<dbReference type="PANTHER" id="PTHR47926:SF470">
    <property type="entry name" value="DYW DOMAIN-CONTAINING PROTEIN"/>
    <property type="match status" value="1"/>
</dbReference>
<feature type="domain" description="DYW" evidence="2">
    <location>
        <begin position="118"/>
        <end position="210"/>
    </location>
</feature>
<dbReference type="EMBL" id="CAKMRJ010000113">
    <property type="protein sequence ID" value="CAH1417760.1"/>
    <property type="molecule type" value="Genomic_DNA"/>
</dbReference>
<dbReference type="AlphaFoldDB" id="A0AAU9LTA1"/>
<evidence type="ECO:0000313" key="4">
    <source>
        <dbReference type="Proteomes" id="UP001157418"/>
    </source>
</evidence>
<organism evidence="3 4">
    <name type="scientific">Lactuca virosa</name>
    <dbReference type="NCBI Taxonomy" id="75947"/>
    <lineage>
        <taxon>Eukaryota</taxon>
        <taxon>Viridiplantae</taxon>
        <taxon>Streptophyta</taxon>
        <taxon>Embryophyta</taxon>
        <taxon>Tracheophyta</taxon>
        <taxon>Spermatophyta</taxon>
        <taxon>Magnoliopsida</taxon>
        <taxon>eudicotyledons</taxon>
        <taxon>Gunneridae</taxon>
        <taxon>Pentapetalae</taxon>
        <taxon>asterids</taxon>
        <taxon>campanulids</taxon>
        <taxon>Asterales</taxon>
        <taxon>Asteraceae</taxon>
        <taxon>Cichorioideae</taxon>
        <taxon>Cichorieae</taxon>
        <taxon>Lactucinae</taxon>
        <taxon>Lactuca</taxon>
    </lineage>
</organism>
<dbReference type="Pfam" id="PF14432">
    <property type="entry name" value="DYW_deaminase"/>
    <property type="match status" value="1"/>
</dbReference>
<dbReference type="InterPro" id="IPR046848">
    <property type="entry name" value="E_motif"/>
</dbReference>
<dbReference type="Proteomes" id="UP001157418">
    <property type="component" value="Unassembled WGS sequence"/>
</dbReference>
<dbReference type="GO" id="GO:0008270">
    <property type="term" value="F:zinc ion binding"/>
    <property type="evidence" value="ECO:0007669"/>
    <property type="project" value="InterPro"/>
</dbReference>
<protein>
    <recommendedName>
        <fullName evidence="2">DYW domain-containing protein</fullName>
    </recommendedName>
</protein>
<dbReference type="Pfam" id="PF20431">
    <property type="entry name" value="E_motif"/>
    <property type="match status" value="1"/>
</dbReference>
<accession>A0AAU9LTA1</accession>
<dbReference type="GO" id="GO:0003723">
    <property type="term" value="F:RNA binding"/>
    <property type="evidence" value="ECO:0007669"/>
    <property type="project" value="InterPro"/>
</dbReference>
<comment type="similarity">
    <text evidence="1">Belongs to the PPR family. PCMP-H subfamily.</text>
</comment>
<sequence length="210" mass="23757">MSVSPDAGVWGALLHSCKFHGNIELGELALEKLTELEPDEPGNYVIMSNIYAQVGRYSGVEKLRELMTKRELKKDVACSWIEVNNKINAFLSGDTSHPLSDEIDAELKRVEKLMSEAGYVPNTTPVFHDVEDDEKMGMVCRHSERLAIAFGLISTPPQSRLLITKNLRVCEDCHVAIKFISKITKREIVCRDLNRYHHFKDGVCSCGDYW</sequence>
<reference evidence="3 4" key="1">
    <citation type="submission" date="2022-01" db="EMBL/GenBank/DDBJ databases">
        <authorList>
            <person name="Xiong W."/>
            <person name="Schranz E."/>
        </authorList>
    </citation>
    <scope>NUCLEOTIDE SEQUENCE [LARGE SCALE GENOMIC DNA]</scope>
</reference>
<evidence type="ECO:0000259" key="2">
    <source>
        <dbReference type="Pfam" id="PF14432"/>
    </source>
</evidence>
<gene>
    <name evidence="3" type="ORF">LVIROSA_LOCUS5416</name>
</gene>
<name>A0AAU9LTA1_9ASTR</name>
<proteinExistence type="inferred from homology"/>
<evidence type="ECO:0000313" key="3">
    <source>
        <dbReference type="EMBL" id="CAH1417760.1"/>
    </source>
</evidence>
<dbReference type="InterPro" id="IPR046960">
    <property type="entry name" value="PPR_At4g14850-like_plant"/>
</dbReference>
<comment type="caution">
    <text evidence="3">The sequence shown here is derived from an EMBL/GenBank/DDBJ whole genome shotgun (WGS) entry which is preliminary data.</text>
</comment>